<evidence type="ECO:0000256" key="7">
    <source>
        <dbReference type="PIRSR" id="PIRSR001217-1"/>
    </source>
</evidence>
<dbReference type="Pfam" id="PF01343">
    <property type="entry name" value="Peptidase_S49"/>
    <property type="match status" value="2"/>
</dbReference>
<evidence type="ECO:0000259" key="9">
    <source>
        <dbReference type="Pfam" id="PF01343"/>
    </source>
</evidence>
<feature type="active site" description="Nucleophile" evidence="7">
    <location>
        <position position="406"/>
    </location>
</feature>
<dbReference type="NCBIfam" id="TIGR00705">
    <property type="entry name" value="SppA_67K"/>
    <property type="match status" value="1"/>
</dbReference>
<dbReference type="NCBIfam" id="TIGR00706">
    <property type="entry name" value="SppA_dom"/>
    <property type="match status" value="1"/>
</dbReference>
<keyword evidence="4" id="KW-0378">Hydrolase</keyword>
<evidence type="ECO:0000256" key="5">
    <source>
        <dbReference type="ARBA" id="ARBA00022825"/>
    </source>
</evidence>
<accession>A0A5C8ZQX8</accession>
<dbReference type="PANTHER" id="PTHR33209:SF1">
    <property type="entry name" value="PEPTIDASE S49 DOMAIN-CONTAINING PROTEIN"/>
    <property type="match status" value="1"/>
</dbReference>
<dbReference type="EMBL" id="VRYZ01000008">
    <property type="protein sequence ID" value="TXS89741.1"/>
    <property type="molecule type" value="Genomic_DNA"/>
</dbReference>
<dbReference type="GO" id="GO:0006465">
    <property type="term" value="P:signal peptide processing"/>
    <property type="evidence" value="ECO:0007669"/>
    <property type="project" value="InterPro"/>
</dbReference>
<reference evidence="10 11" key="1">
    <citation type="submission" date="2019-08" db="EMBL/GenBank/DDBJ databases">
        <title>Parahaliea maris sp. nov., isolated from the surface seawater.</title>
        <authorList>
            <person name="Liu Y."/>
        </authorList>
    </citation>
    <scope>NUCLEOTIDE SEQUENCE [LARGE SCALE GENOMIC DNA]</scope>
    <source>
        <strain evidence="10 11">S2-26</strain>
    </source>
</reference>
<organism evidence="10 11">
    <name type="scientific">Parahaliea aestuarii</name>
    <dbReference type="NCBI Taxonomy" id="1852021"/>
    <lineage>
        <taxon>Bacteria</taxon>
        <taxon>Pseudomonadati</taxon>
        <taxon>Pseudomonadota</taxon>
        <taxon>Gammaproteobacteria</taxon>
        <taxon>Cellvibrionales</taxon>
        <taxon>Halieaceae</taxon>
        <taxon>Parahaliea</taxon>
    </lineage>
</organism>
<dbReference type="OrthoDB" id="9764363at2"/>
<evidence type="ECO:0000256" key="6">
    <source>
        <dbReference type="ARBA" id="ARBA00023136"/>
    </source>
</evidence>
<dbReference type="Gene3D" id="3.90.226.10">
    <property type="entry name" value="2-enoyl-CoA Hydratase, Chain A, domain 1"/>
    <property type="match status" value="3"/>
</dbReference>
<dbReference type="InterPro" id="IPR029045">
    <property type="entry name" value="ClpP/crotonase-like_dom_sf"/>
</dbReference>
<dbReference type="GO" id="GO:0008236">
    <property type="term" value="F:serine-type peptidase activity"/>
    <property type="evidence" value="ECO:0007669"/>
    <property type="project" value="UniProtKB-KW"/>
</dbReference>
<dbReference type="PIRSF" id="PIRSF001217">
    <property type="entry name" value="Protease_4_SppA"/>
    <property type="match status" value="1"/>
</dbReference>
<proteinExistence type="inferred from homology"/>
<dbReference type="InterPro" id="IPR047272">
    <property type="entry name" value="S49_SppA_C"/>
</dbReference>
<feature type="active site" description="Proton donor/acceptor" evidence="7">
    <location>
        <position position="201"/>
    </location>
</feature>
<dbReference type="Gene3D" id="6.20.330.10">
    <property type="match status" value="1"/>
</dbReference>
<dbReference type="AlphaFoldDB" id="A0A5C8ZQX8"/>
<keyword evidence="8" id="KW-1133">Transmembrane helix</keyword>
<dbReference type="SUPFAM" id="SSF52096">
    <property type="entry name" value="ClpP/crotonase"/>
    <property type="match status" value="2"/>
</dbReference>
<feature type="transmembrane region" description="Helical" evidence="8">
    <location>
        <begin position="21"/>
        <end position="41"/>
    </location>
</feature>
<keyword evidence="8" id="KW-0812">Transmembrane</keyword>
<keyword evidence="3" id="KW-0645">Protease</keyword>
<keyword evidence="6 8" id="KW-0472">Membrane</keyword>
<evidence type="ECO:0000256" key="3">
    <source>
        <dbReference type="ARBA" id="ARBA00022670"/>
    </source>
</evidence>
<evidence type="ECO:0000256" key="2">
    <source>
        <dbReference type="ARBA" id="ARBA00008683"/>
    </source>
</evidence>
<evidence type="ECO:0000256" key="4">
    <source>
        <dbReference type="ARBA" id="ARBA00022801"/>
    </source>
</evidence>
<dbReference type="InterPro" id="IPR002142">
    <property type="entry name" value="Peptidase_S49"/>
</dbReference>
<dbReference type="PANTHER" id="PTHR33209">
    <property type="entry name" value="PROTEASE 4"/>
    <property type="match status" value="1"/>
</dbReference>
<comment type="similarity">
    <text evidence="2">Belongs to the peptidase S49 family.</text>
</comment>
<dbReference type="InterPro" id="IPR047217">
    <property type="entry name" value="S49_SppA_67K_type_N"/>
</dbReference>
<keyword evidence="5" id="KW-0720">Serine protease</keyword>
<gene>
    <name evidence="10" type="primary">sppA</name>
    <name evidence="10" type="ORF">FVW59_17200</name>
</gene>
<dbReference type="Proteomes" id="UP000321933">
    <property type="component" value="Unassembled WGS sequence"/>
</dbReference>
<feature type="domain" description="Peptidase S49" evidence="9">
    <location>
        <begin position="390"/>
        <end position="540"/>
    </location>
</feature>
<dbReference type="CDD" id="cd07018">
    <property type="entry name" value="S49_SppA_67K_type"/>
    <property type="match status" value="1"/>
</dbReference>
<dbReference type="CDD" id="cd07023">
    <property type="entry name" value="S49_Sppa_N_C"/>
    <property type="match status" value="1"/>
</dbReference>
<dbReference type="InterPro" id="IPR004634">
    <property type="entry name" value="Pept_S49_pIV"/>
</dbReference>
<dbReference type="GO" id="GO:0016020">
    <property type="term" value="C:membrane"/>
    <property type="evidence" value="ECO:0007669"/>
    <property type="project" value="UniProtKB-SubCell"/>
</dbReference>
<evidence type="ECO:0000256" key="1">
    <source>
        <dbReference type="ARBA" id="ARBA00004370"/>
    </source>
</evidence>
<evidence type="ECO:0000313" key="11">
    <source>
        <dbReference type="Proteomes" id="UP000321933"/>
    </source>
</evidence>
<protein>
    <submittedName>
        <fullName evidence="10">Signal peptide peptidase SppA</fullName>
    </submittedName>
</protein>
<dbReference type="InterPro" id="IPR004635">
    <property type="entry name" value="Pept_S49_SppA"/>
</dbReference>
<comment type="subcellular location">
    <subcellularLocation>
        <location evidence="1">Membrane</location>
    </subcellularLocation>
</comment>
<keyword evidence="11" id="KW-1185">Reference proteome</keyword>
<dbReference type="RefSeq" id="WP_148065599.1">
    <property type="nucleotide sequence ID" value="NZ_VRYZ01000008.1"/>
</dbReference>
<sequence>MSKPSALRRLFGGLWNFITRVRVALSNILFLAVLVLLYFVFTGGGPTPLPDKAALLLNPTGTVVDQRKSVDPMLALVGEQNPASHEVELRDILDAIRYAADDPAITALVLELDGLLHVGMSKTLEIREALDAFRSSGKPVIARGDYFTQDQYLLASQADTVILHPFGAVAMEGFGSYRNYFRDALDKLSVNVHVFKAGEHKSIAEPYLRNDMSPGEREITGRWLGDLWQRYTGEVEQRRSLEAGAVNAYVNGYADVLQAQGGDTAKAALEAGLVDELMAHHQSNDYLAGIVGARDEEERFEAVPFEHYVGRKRGPNLIQPGAGHVAVITAEGNILPGDQPPGTIGGESLSRLIRDTAAGDGVKAIVLRVNSGGGSVFASEVIRQAVLATQAEGLPVVVSMGAMAASGGYYIAASADRIFATPATITGSIGVFAAIPTFEELMGRLGVNTDGVGTTALAGSLRVDRPLNEQVASALTSSVEFTYRNFLQLVADGRDMSVEQVDAVAQGRVWSAADAKAHGLVDELGSLREAIAAAADLAGLESPQVEYVSEPLSSREMLLQQLAERSGALALGPVSSTGSMRKYSAALDLLLAPLNEAADLVASLRDPGHLYMRCLACAAPL</sequence>
<evidence type="ECO:0000256" key="8">
    <source>
        <dbReference type="SAM" id="Phobius"/>
    </source>
</evidence>
<name>A0A5C8ZQX8_9GAMM</name>
<feature type="domain" description="Peptidase S49" evidence="9">
    <location>
        <begin position="133"/>
        <end position="280"/>
    </location>
</feature>
<evidence type="ECO:0000313" key="10">
    <source>
        <dbReference type="EMBL" id="TXS89741.1"/>
    </source>
</evidence>
<comment type="caution">
    <text evidence="10">The sequence shown here is derived from an EMBL/GenBank/DDBJ whole genome shotgun (WGS) entry which is preliminary data.</text>
</comment>